<dbReference type="SUPFAM" id="SSF48179">
    <property type="entry name" value="6-phosphogluconate dehydrogenase C-terminal domain-like"/>
    <property type="match status" value="2"/>
</dbReference>
<evidence type="ECO:0000256" key="2">
    <source>
        <dbReference type="ARBA" id="ARBA00005005"/>
    </source>
</evidence>
<dbReference type="InterPro" id="IPR006108">
    <property type="entry name" value="3HC_DH_C"/>
</dbReference>
<keyword evidence="4" id="KW-0276">Fatty acid metabolism</keyword>
<evidence type="ECO:0000259" key="16">
    <source>
        <dbReference type="Pfam" id="PF00725"/>
    </source>
</evidence>
<keyword evidence="6" id="KW-0560">Oxidoreductase</keyword>
<keyword evidence="7" id="KW-0520">NAD</keyword>
<keyword evidence="12" id="KW-0511">Multifunctional enzyme</keyword>
<dbReference type="Gene3D" id="3.90.226.10">
    <property type="entry name" value="2-enoyl-CoA Hydratase, Chain A, domain 1"/>
    <property type="match status" value="1"/>
</dbReference>
<dbReference type="Proteomes" id="UP001501586">
    <property type="component" value="Unassembled WGS sequence"/>
</dbReference>
<evidence type="ECO:0000256" key="6">
    <source>
        <dbReference type="ARBA" id="ARBA00023002"/>
    </source>
</evidence>
<keyword evidence="11" id="KW-0456">Lyase</keyword>
<feature type="domain" description="3-hydroxyacyl-CoA dehydrogenase NAD binding" evidence="17">
    <location>
        <begin position="327"/>
        <end position="503"/>
    </location>
</feature>
<evidence type="ECO:0000256" key="3">
    <source>
        <dbReference type="ARBA" id="ARBA00008750"/>
    </source>
</evidence>
<keyword evidence="5" id="KW-0442">Lipid degradation</keyword>
<dbReference type="PANTHER" id="PTHR23309">
    <property type="entry name" value="3-HYDROXYACYL-COA DEHYROGENASE"/>
    <property type="match status" value="1"/>
</dbReference>
<dbReference type="Gene3D" id="1.10.1040.50">
    <property type="match status" value="1"/>
</dbReference>
<comment type="subcellular location">
    <subcellularLocation>
        <location evidence="1">Peroxisome</location>
    </subcellularLocation>
</comment>
<dbReference type="InterPro" id="IPR006176">
    <property type="entry name" value="3-OHacyl-CoA_DH_NAD-bd"/>
</dbReference>
<feature type="region of interest" description="Disordered" evidence="15">
    <location>
        <begin position="1"/>
        <end position="28"/>
    </location>
</feature>
<comment type="similarity">
    <text evidence="3">In the N-terminal section; belongs to the enoyl-CoA hydratase/isomerase family.</text>
</comment>
<accession>A0ABP8EFI6</accession>
<dbReference type="SUPFAM" id="SSF52096">
    <property type="entry name" value="ClpP/crotonase"/>
    <property type="match status" value="1"/>
</dbReference>
<evidence type="ECO:0000256" key="15">
    <source>
        <dbReference type="SAM" id="MobiDB-lite"/>
    </source>
</evidence>
<dbReference type="Pfam" id="PF00725">
    <property type="entry name" value="3HCDH"/>
    <property type="match status" value="2"/>
</dbReference>
<comment type="caution">
    <text evidence="18">The sequence shown here is derived from an EMBL/GenBank/DDBJ whole genome shotgun (WGS) entry which is preliminary data.</text>
</comment>
<evidence type="ECO:0000256" key="5">
    <source>
        <dbReference type="ARBA" id="ARBA00022963"/>
    </source>
</evidence>
<organism evidence="18 19">
    <name type="scientific">Brevibacterium daeguense</name>
    <dbReference type="NCBI Taxonomy" id="909936"/>
    <lineage>
        <taxon>Bacteria</taxon>
        <taxon>Bacillati</taxon>
        <taxon>Actinomycetota</taxon>
        <taxon>Actinomycetes</taxon>
        <taxon>Micrococcales</taxon>
        <taxon>Brevibacteriaceae</taxon>
        <taxon>Brevibacterium</taxon>
    </lineage>
</organism>
<dbReference type="PANTHER" id="PTHR23309:SF51">
    <property type="entry name" value="3-HYDROXYACYL-COA DEHYDROGENASE-RELATED"/>
    <property type="match status" value="1"/>
</dbReference>
<feature type="domain" description="3-hydroxyacyl-CoA dehydrogenase C-terminal" evidence="16">
    <location>
        <begin position="507"/>
        <end position="602"/>
    </location>
</feature>
<sequence>MSQSAPGPSGSSAGPGSSAGTSTTDTAPVRMSDTVALHFDGTTAVITLDNPPVNGLGDTIRQGLSAALDAIVDRPETTAVVLTGAGRAFSGGADVRQLGTPAFTAGPPMSELLARMLELKIPVIAAIHGFALGGGLELSMGCHYRIAERTAKLGLPEVNLGLIPGGGGTQRLPRLIGAGPALDLIISAEHIDAERALELGIVDALFEGDPVQAAIHFVDGCADDGTAHRVIDGIERAEPAGADFDAARAAARRNRRNSRAQLAAITAVEASVTSDISTGLGVERAEFEQLVGSPEATALSYLFFAERTAARIDSIPKDTPLRDIRSAAVIGSGTMGVGIAMSFADAGIPVGLVDRSQEALERARSTVARTYERSVVKGRITAAEADQRRGLITPATSYDAAAQVDIIVEAVFEDLEVKKEVFAELDRIRRPGSILATNTSRLDVNEIAAATSAPADVIGLHFFSPAHVMRLLEVVQGAQTADDVLATSMALAQRIGKLPVLAQVCDGFIGNRMLSPYRREAEQLLEQGASPRQVDAALQDFGMAMGPFAMSDLAGIDVGEAGRRRFRETADPVLLASQSDISTRLFEAGRYGQKTGAGFYRYEDGDRTPHEDPVVEEIIAACAAERGVTRREVADEEIVERCMLALVNEGATLLDEGIAQRASDIDVVWANGYGFPAYRGGPMHYATTLGLATVVERMRELQQTVGEYWKPAELLERLVAAGRTDFSEVGGR</sequence>
<evidence type="ECO:0000313" key="18">
    <source>
        <dbReference type="EMBL" id="GAA4282696.1"/>
    </source>
</evidence>
<evidence type="ECO:0000313" key="19">
    <source>
        <dbReference type="Proteomes" id="UP001501586"/>
    </source>
</evidence>
<evidence type="ECO:0000259" key="17">
    <source>
        <dbReference type="Pfam" id="PF02737"/>
    </source>
</evidence>
<name>A0ABP8EFI6_9MICO</name>
<reference evidence="19" key="1">
    <citation type="journal article" date="2019" name="Int. J. Syst. Evol. Microbiol.">
        <title>The Global Catalogue of Microorganisms (GCM) 10K type strain sequencing project: providing services to taxonomists for standard genome sequencing and annotation.</title>
        <authorList>
            <consortium name="The Broad Institute Genomics Platform"/>
            <consortium name="The Broad Institute Genome Sequencing Center for Infectious Disease"/>
            <person name="Wu L."/>
            <person name="Ma J."/>
        </authorList>
    </citation>
    <scope>NUCLEOTIDE SEQUENCE [LARGE SCALE GENOMIC DNA]</scope>
    <source>
        <strain evidence="19">JCM 17458</strain>
    </source>
</reference>
<dbReference type="InterPro" id="IPR036291">
    <property type="entry name" value="NAD(P)-bd_dom_sf"/>
</dbReference>
<dbReference type="Pfam" id="PF00378">
    <property type="entry name" value="ECH_1"/>
    <property type="match status" value="1"/>
</dbReference>
<evidence type="ECO:0000256" key="7">
    <source>
        <dbReference type="ARBA" id="ARBA00023027"/>
    </source>
</evidence>
<evidence type="ECO:0000256" key="1">
    <source>
        <dbReference type="ARBA" id="ARBA00004275"/>
    </source>
</evidence>
<dbReference type="SUPFAM" id="SSF51735">
    <property type="entry name" value="NAD(P)-binding Rossmann-fold domains"/>
    <property type="match status" value="1"/>
</dbReference>
<evidence type="ECO:0000256" key="13">
    <source>
        <dbReference type="ARBA" id="ARBA00049556"/>
    </source>
</evidence>
<dbReference type="InterPro" id="IPR001753">
    <property type="entry name" value="Enoyl-CoA_hydra/iso"/>
</dbReference>
<evidence type="ECO:0000256" key="8">
    <source>
        <dbReference type="ARBA" id="ARBA00023098"/>
    </source>
</evidence>
<proteinExistence type="inferred from homology"/>
<evidence type="ECO:0000256" key="14">
    <source>
        <dbReference type="RuleBase" id="RU003707"/>
    </source>
</evidence>
<keyword evidence="19" id="KW-1185">Reference proteome</keyword>
<gene>
    <name evidence="18" type="ORF">GCM10022261_02270</name>
</gene>
<evidence type="ECO:0000256" key="12">
    <source>
        <dbReference type="ARBA" id="ARBA00023268"/>
    </source>
</evidence>
<keyword evidence="9" id="KW-0576">Peroxisome</keyword>
<evidence type="ECO:0000256" key="11">
    <source>
        <dbReference type="ARBA" id="ARBA00023239"/>
    </source>
</evidence>
<keyword evidence="10" id="KW-0413">Isomerase</keyword>
<keyword evidence="8" id="KW-0443">Lipid metabolism</keyword>
<comment type="pathway">
    <text evidence="2">Lipid metabolism; fatty acid beta-oxidation.</text>
</comment>
<dbReference type="EMBL" id="BAABAZ010000003">
    <property type="protein sequence ID" value="GAA4282696.1"/>
    <property type="molecule type" value="Genomic_DNA"/>
</dbReference>
<dbReference type="CDD" id="cd06558">
    <property type="entry name" value="crotonase-like"/>
    <property type="match status" value="1"/>
</dbReference>
<evidence type="ECO:0000256" key="10">
    <source>
        <dbReference type="ARBA" id="ARBA00023235"/>
    </source>
</evidence>
<dbReference type="InterPro" id="IPR018376">
    <property type="entry name" value="Enoyl-CoA_hyd/isom_CS"/>
</dbReference>
<dbReference type="Gene3D" id="3.40.50.720">
    <property type="entry name" value="NAD(P)-binding Rossmann-like Domain"/>
    <property type="match status" value="1"/>
</dbReference>
<dbReference type="PROSITE" id="PS00166">
    <property type="entry name" value="ENOYL_COA_HYDRATASE"/>
    <property type="match status" value="1"/>
</dbReference>
<evidence type="ECO:0000256" key="9">
    <source>
        <dbReference type="ARBA" id="ARBA00023140"/>
    </source>
</evidence>
<dbReference type="InterPro" id="IPR029045">
    <property type="entry name" value="ClpP/crotonase-like_dom_sf"/>
</dbReference>
<dbReference type="Pfam" id="PF02737">
    <property type="entry name" value="3HCDH_N"/>
    <property type="match status" value="1"/>
</dbReference>
<dbReference type="InterPro" id="IPR008927">
    <property type="entry name" value="6-PGluconate_DH-like_C_sf"/>
</dbReference>
<feature type="domain" description="3-hydroxyacyl-CoA dehydrogenase C-terminal" evidence="16">
    <location>
        <begin position="638"/>
        <end position="724"/>
    </location>
</feature>
<protein>
    <submittedName>
        <fullName evidence="18">3-hydroxyacyl-CoA dehydrogenase NAD-binding domain-containing protein</fullName>
    </submittedName>
</protein>
<comment type="similarity">
    <text evidence="14">Belongs to the enoyl-CoA hydratase/isomerase family.</text>
</comment>
<evidence type="ECO:0000256" key="4">
    <source>
        <dbReference type="ARBA" id="ARBA00022832"/>
    </source>
</evidence>
<comment type="catalytic activity">
    <reaction evidence="13">
        <text>a (3S)-3-hydroxyacyl-CoA + NAD(+) = a 3-oxoacyl-CoA + NADH + H(+)</text>
        <dbReference type="Rhea" id="RHEA:22432"/>
        <dbReference type="ChEBI" id="CHEBI:15378"/>
        <dbReference type="ChEBI" id="CHEBI:57318"/>
        <dbReference type="ChEBI" id="CHEBI:57540"/>
        <dbReference type="ChEBI" id="CHEBI:57945"/>
        <dbReference type="ChEBI" id="CHEBI:90726"/>
        <dbReference type="EC" id="1.1.1.35"/>
    </reaction>
</comment>